<gene>
    <name evidence="1" type="ORF">H9889_01070</name>
</gene>
<proteinExistence type="predicted"/>
<comment type="caution">
    <text evidence="1">The sequence shown here is derived from an EMBL/GenBank/DDBJ whole genome shotgun (WGS) entry which is preliminary data.</text>
</comment>
<reference evidence="1" key="1">
    <citation type="journal article" date="2021" name="PeerJ">
        <title>Extensive microbial diversity within the chicken gut microbiome revealed by metagenomics and culture.</title>
        <authorList>
            <person name="Gilroy R."/>
            <person name="Ravi A."/>
            <person name="Getino M."/>
            <person name="Pursley I."/>
            <person name="Horton D.L."/>
            <person name="Alikhan N.F."/>
            <person name="Baker D."/>
            <person name="Gharbi K."/>
            <person name="Hall N."/>
            <person name="Watson M."/>
            <person name="Adriaenssens E.M."/>
            <person name="Foster-Nyarko E."/>
            <person name="Jarju S."/>
            <person name="Secka A."/>
            <person name="Antonio M."/>
            <person name="Oren A."/>
            <person name="Chaudhuri R.R."/>
            <person name="La Ragione R."/>
            <person name="Hildebrand F."/>
            <person name="Pallen M.J."/>
        </authorList>
    </citation>
    <scope>NUCLEOTIDE SEQUENCE</scope>
    <source>
        <strain evidence="1">CHK160-9182</strain>
    </source>
</reference>
<accession>A0A9D1Q5E7</accession>
<reference evidence="1" key="2">
    <citation type="submission" date="2021-04" db="EMBL/GenBank/DDBJ databases">
        <authorList>
            <person name="Gilroy R."/>
        </authorList>
    </citation>
    <scope>NUCLEOTIDE SEQUENCE</scope>
    <source>
        <strain evidence="1">CHK160-9182</strain>
    </source>
</reference>
<dbReference type="EMBL" id="DXHP01000025">
    <property type="protein sequence ID" value="HIW05907.1"/>
    <property type="molecule type" value="Genomic_DNA"/>
</dbReference>
<organism evidence="1 2">
    <name type="scientific">Candidatus Ignatzschineria merdigallinarum</name>
    <dbReference type="NCBI Taxonomy" id="2838621"/>
    <lineage>
        <taxon>Bacteria</taxon>
        <taxon>Pseudomonadati</taxon>
        <taxon>Pseudomonadota</taxon>
        <taxon>Gammaproteobacteria</taxon>
        <taxon>Cardiobacteriales</taxon>
        <taxon>Ignatzschineriaceae</taxon>
        <taxon>Ignatzschineria</taxon>
    </lineage>
</organism>
<dbReference type="Proteomes" id="UP000823934">
    <property type="component" value="Unassembled WGS sequence"/>
</dbReference>
<dbReference type="AlphaFoldDB" id="A0A9D1Q5E7"/>
<name>A0A9D1Q5E7_9GAMM</name>
<protein>
    <submittedName>
        <fullName evidence="1">Uncharacterized protein</fullName>
    </submittedName>
</protein>
<sequence>MTTISEALTPLGNGFRKLYGTADKYSAADMTALIKNVTVPNLLDENQIFTSSKKVQGLTVDKLNSIAGKTIVLSFDITWEGYRSDYNTQNRIGMEWNAKLNNGKNLWLGAWLKPTKESGTEHVVDINKLPTDEVVALDESTFYVNANVTSVRATNVKVIVLPLGGGHTIIS</sequence>
<evidence type="ECO:0000313" key="2">
    <source>
        <dbReference type="Proteomes" id="UP000823934"/>
    </source>
</evidence>
<evidence type="ECO:0000313" key="1">
    <source>
        <dbReference type="EMBL" id="HIW05907.1"/>
    </source>
</evidence>